<dbReference type="Gene3D" id="1.10.443.10">
    <property type="entry name" value="Intergrase catalytic core"/>
    <property type="match status" value="1"/>
</dbReference>
<dbReference type="InterPro" id="IPR010998">
    <property type="entry name" value="Integrase_recombinase_N"/>
</dbReference>
<name>A0A367MBB6_PSEAI</name>
<evidence type="ECO:0000313" key="7">
    <source>
        <dbReference type="Proteomes" id="UP000253594"/>
    </source>
</evidence>
<dbReference type="InterPro" id="IPR013762">
    <property type="entry name" value="Integrase-like_cat_sf"/>
</dbReference>
<dbReference type="Pfam" id="PF22022">
    <property type="entry name" value="Phage_int_M"/>
    <property type="match status" value="1"/>
</dbReference>
<dbReference type="InterPro" id="IPR053876">
    <property type="entry name" value="Phage_int_M"/>
</dbReference>
<dbReference type="SUPFAM" id="SSF56349">
    <property type="entry name" value="DNA breaking-rejoining enzymes"/>
    <property type="match status" value="1"/>
</dbReference>
<dbReference type="Proteomes" id="UP000253594">
    <property type="component" value="Unassembled WGS sequence"/>
</dbReference>
<keyword evidence="4" id="KW-0233">DNA recombination</keyword>
<protein>
    <submittedName>
        <fullName evidence="6">Site-specific integrase</fullName>
    </submittedName>
</protein>
<dbReference type="EMBL" id="QORE01000322">
    <property type="protein sequence ID" value="RCI74659.1"/>
    <property type="molecule type" value="Genomic_DNA"/>
</dbReference>
<evidence type="ECO:0000256" key="3">
    <source>
        <dbReference type="ARBA" id="ARBA00023125"/>
    </source>
</evidence>
<dbReference type="Gene3D" id="1.10.150.130">
    <property type="match status" value="1"/>
</dbReference>
<dbReference type="GO" id="GO:0006310">
    <property type="term" value="P:DNA recombination"/>
    <property type="evidence" value="ECO:0007669"/>
    <property type="project" value="UniProtKB-KW"/>
</dbReference>
<keyword evidence="2" id="KW-0229">DNA integration</keyword>
<comment type="caution">
    <text evidence="6">The sequence shown here is derived from an EMBL/GenBank/DDBJ whole genome shotgun (WGS) entry which is preliminary data.</text>
</comment>
<accession>A0A367MBB6</accession>
<comment type="similarity">
    <text evidence="1">Belongs to the 'phage' integrase family.</text>
</comment>
<feature type="domain" description="Tyr recombinase" evidence="5">
    <location>
        <begin position="182"/>
        <end position="373"/>
    </location>
</feature>
<dbReference type="AlphaFoldDB" id="A0A367MBB6"/>
<evidence type="ECO:0000259" key="5">
    <source>
        <dbReference type="PROSITE" id="PS51898"/>
    </source>
</evidence>
<dbReference type="InterPro" id="IPR022000">
    <property type="entry name" value="Min27-like_integrase_DNA_bind"/>
</dbReference>
<evidence type="ECO:0000256" key="2">
    <source>
        <dbReference type="ARBA" id="ARBA00022908"/>
    </source>
</evidence>
<evidence type="ECO:0000256" key="1">
    <source>
        <dbReference type="ARBA" id="ARBA00008857"/>
    </source>
</evidence>
<proteinExistence type="inferred from homology"/>
<sequence>MGRKPRTLPTGIEVVQGKYVRIRFTWDTRRCETLAYPPTAKGIAEADRLRTQVVQLIRLGVMTEEKYAELFPDSSYVKSASIPTFGEYAQIWLDSREIVETTRSNYKGTLNRYWMPHLAEARIDLVSAADVRRIVANTEWSSAGVRRNAVDKLSSIFKSALADGLINRNPCASIARPRLAKKQVDPYERDDAERIIGYLYETCRGLTEIYAAWFEFAFFPGMRPAEQAALRWVDVDMGKQTAHVWRGRVKGKVFERVKTKEERTVLLNSRAMHALRVAERLTKMRSEYVFAPADGDSYIKSDSTTRDYLLKALAKLKIRRRRQYDTRHTYATMCLMAGMNPAFIANQLGHSVQMLLSTYAKWMNSDADRAELDKLDRLAIGTKVVHKA</sequence>
<dbReference type="PANTHER" id="PTHR30629">
    <property type="entry name" value="PROPHAGE INTEGRASE"/>
    <property type="match status" value="1"/>
</dbReference>
<organism evidence="6 7">
    <name type="scientific">Pseudomonas aeruginosa</name>
    <dbReference type="NCBI Taxonomy" id="287"/>
    <lineage>
        <taxon>Bacteria</taxon>
        <taxon>Pseudomonadati</taxon>
        <taxon>Pseudomonadota</taxon>
        <taxon>Gammaproteobacteria</taxon>
        <taxon>Pseudomonadales</taxon>
        <taxon>Pseudomonadaceae</taxon>
        <taxon>Pseudomonas</taxon>
    </lineage>
</organism>
<dbReference type="InterPro" id="IPR050808">
    <property type="entry name" value="Phage_Integrase"/>
</dbReference>
<dbReference type="Pfam" id="PF00589">
    <property type="entry name" value="Phage_integrase"/>
    <property type="match status" value="1"/>
</dbReference>
<dbReference type="InterPro" id="IPR002104">
    <property type="entry name" value="Integrase_catalytic"/>
</dbReference>
<dbReference type="Pfam" id="PF12167">
    <property type="entry name" value="Arm-DNA-bind_2"/>
    <property type="match status" value="1"/>
</dbReference>
<dbReference type="PROSITE" id="PS51898">
    <property type="entry name" value="TYR_RECOMBINASE"/>
    <property type="match status" value="1"/>
</dbReference>
<evidence type="ECO:0000256" key="4">
    <source>
        <dbReference type="ARBA" id="ARBA00023172"/>
    </source>
</evidence>
<dbReference type="CDD" id="cd01189">
    <property type="entry name" value="INT_ICEBs1_C_like"/>
    <property type="match status" value="1"/>
</dbReference>
<keyword evidence="3" id="KW-0238">DNA-binding</keyword>
<dbReference type="InterPro" id="IPR011010">
    <property type="entry name" value="DNA_brk_join_enz"/>
</dbReference>
<dbReference type="GO" id="GO:0003677">
    <property type="term" value="F:DNA binding"/>
    <property type="evidence" value="ECO:0007669"/>
    <property type="project" value="UniProtKB-KW"/>
</dbReference>
<evidence type="ECO:0000313" key="6">
    <source>
        <dbReference type="EMBL" id="RCI74659.1"/>
    </source>
</evidence>
<dbReference type="PANTHER" id="PTHR30629:SF6">
    <property type="entry name" value="PROPHAGE INTEGRASE INTA-RELATED"/>
    <property type="match status" value="1"/>
</dbReference>
<reference evidence="6 7" key="1">
    <citation type="submission" date="2018-07" db="EMBL/GenBank/DDBJ databases">
        <title>Mechanisms of high-level aminoglycoside resistance among Gram-negative pathogens in Brazil.</title>
        <authorList>
            <person name="Ballaben A.S."/>
            <person name="Darini A.L.C."/>
            <person name="Doi Y."/>
        </authorList>
    </citation>
    <scope>NUCLEOTIDE SEQUENCE [LARGE SCALE GENOMIC DNA]</scope>
    <source>
        <strain evidence="6 7">B2-305</strain>
    </source>
</reference>
<gene>
    <name evidence="6" type="ORF">DT376_11790</name>
</gene>
<dbReference type="GO" id="GO:0015074">
    <property type="term" value="P:DNA integration"/>
    <property type="evidence" value="ECO:0007669"/>
    <property type="project" value="UniProtKB-KW"/>
</dbReference>